<evidence type="ECO:0000313" key="2">
    <source>
        <dbReference type="Proteomes" id="UP001152795"/>
    </source>
</evidence>
<accession>A0A6S7GHJ2</accession>
<dbReference type="AlphaFoldDB" id="A0A6S7GHJ2"/>
<evidence type="ECO:0000313" key="1">
    <source>
        <dbReference type="EMBL" id="CAB3988446.1"/>
    </source>
</evidence>
<keyword evidence="2" id="KW-1185">Reference proteome</keyword>
<proteinExistence type="predicted"/>
<comment type="caution">
    <text evidence="1">The sequence shown here is derived from an EMBL/GenBank/DDBJ whole genome shotgun (WGS) entry which is preliminary data.</text>
</comment>
<dbReference type="EMBL" id="CACRXK020001326">
    <property type="protein sequence ID" value="CAB3988446.1"/>
    <property type="molecule type" value="Genomic_DNA"/>
</dbReference>
<gene>
    <name evidence="1" type="ORF">PACLA_8A086310</name>
</gene>
<name>A0A6S7GHJ2_PARCT</name>
<dbReference type="OrthoDB" id="5951576at2759"/>
<sequence length="73" mass="8564">MEEEQRKDMPSAELIKPGEKYTWDGTLSLHMRVHVMNDKLQRDERACFTGPTLNSENVYPISEYFKKIDAKTD</sequence>
<protein>
    <submittedName>
        <fullName evidence="1">Uncharacterized protein</fullName>
    </submittedName>
</protein>
<dbReference type="Proteomes" id="UP001152795">
    <property type="component" value="Unassembled WGS sequence"/>
</dbReference>
<organism evidence="1 2">
    <name type="scientific">Paramuricea clavata</name>
    <name type="common">Red gorgonian</name>
    <name type="synonym">Violescent sea-whip</name>
    <dbReference type="NCBI Taxonomy" id="317549"/>
    <lineage>
        <taxon>Eukaryota</taxon>
        <taxon>Metazoa</taxon>
        <taxon>Cnidaria</taxon>
        <taxon>Anthozoa</taxon>
        <taxon>Octocorallia</taxon>
        <taxon>Malacalcyonacea</taxon>
        <taxon>Plexauridae</taxon>
        <taxon>Paramuricea</taxon>
    </lineage>
</organism>
<reference evidence="1" key="1">
    <citation type="submission" date="2020-04" db="EMBL/GenBank/DDBJ databases">
        <authorList>
            <person name="Alioto T."/>
            <person name="Alioto T."/>
            <person name="Gomez Garrido J."/>
        </authorList>
    </citation>
    <scope>NUCLEOTIDE SEQUENCE</scope>
    <source>
        <strain evidence="1">A484AB</strain>
    </source>
</reference>